<keyword evidence="2" id="KW-1185">Reference proteome</keyword>
<name>A0ABU7RCI9_9BACT</name>
<sequence length="484" mass="55822">MNTSNKLKNLHLLWRASFGPTTEQLGDLTRLTPQKYYKTLVKASEKEPAFISVADDALIKAYEDLQDPEKRKEYSEMQRRDVNRMQLAAIRQLNLRWFKEMVTTQAQLREKMAFFWHCHFACRNNNVFYNQLLLHVFRQYSLSDFGTLLKEVSKSAAMLYFLNNQQNRKGRPNENFARELMELFTLGRGHYTEKDVKEAARAFTGWTADRQGAFAFKKSLHDMGKKTVLGQTGNYTGDDILDILLNHKQTARFITRKIYTFFVNDNVDENIVNQLAEQFYNSGYNIAALMETIFTSDWFYNPQNIGTKIKSPIELLAGIQRMIPMQLDNDNALLNLQRILGQQLLYPPNVAGWPGGKSWIDSSTLMMRLRIPQMFYDKDELNVSPKQDDDIMMGRKADGTAAVPTPVRKPYGAINAKINWAKYTAQYNKIKREMLLDTIASNLFQTDASKVKNVVAKNIDTSSKEAFIKTATIQLMSTPEYQMC</sequence>
<organism evidence="1 2">
    <name type="scientific">Niabella digestorum</name>
    <dbReference type="NCBI Taxonomy" id="3117701"/>
    <lineage>
        <taxon>Bacteria</taxon>
        <taxon>Pseudomonadati</taxon>
        <taxon>Bacteroidota</taxon>
        <taxon>Chitinophagia</taxon>
        <taxon>Chitinophagales</taxon>
        <taxon>Chitinophagaceae</taxon>
        <taxon>Niabella</taxon>
    </lineage>
</organism>
<dbReference type="InterPro" id="IPR014917">
    <property type="entry name" value="DUF1800"/>
</dbReference>
<reference evidence="1 2" key="1">
    <citation type="submission" date="2024-01" db="EMBL/GenBank/DDBJ databases">
        <title>Niabella digestum sp. nov., isolated from waste digestion system.</title>
        <authorList>
            <person name="Zhang L."/>
        </authorList>
    </citation>
    <scope>NUCLEOTIDE SEQUENCE [LARGE SCALE GENOMIC DNA]</scope>
    <source>
        <strain evidence="1 2">A18</strain>
    </source>
</reference>
<accession>A0ABU7RCI9</accession>
<evidence type="ECO:0000313" key="1">
    <source>
        <dbReference type="EMBL" id="MEE6185715.1"/>
    </source>
</evidence>
<dbReference type="Pfam" id="PF08811">
    <property type="entry name" value="DUF1800"/>
    <property type="match status" value="1"/>
</dbReference>
<proteinExistence type="predicted"/>
<gene>
    <name evidence="1" type="ORF">V2H41_00380</name>
</gene>
<dbReference type="RefSeq" id="WP_330973124.1">
    <property type="nucleotide sequence ID" value="NZ_JAZGLY010000001.1"/>
</dbReference>
<evidence type="ECO:0000313" key="2">
    <source>
        <dbReference type="Proteomes" id="UP001357452"/>
    </source>
</evidence>
<dbReference type="Proteomes" id="UP001357452">
    <property type="component" value="Unassembled WGS sequence"/>
</dbReference>
<protein>
    <submittedName>
        <fullName evidence="1">DUF1800 domain-containing protein</fullName>
    </submittedName>
</protein>
<comment type="caution">
    <text evidence="1">The sequence shown here is derived from an EMBL/GenBank/DDBJ whole genome shotgun (WGS) entry which is preliminary data.</text>
</comment>
<dbReference type="EMBL" id="JAZGLY010000001">
    <property type="protein sequence ID" value="MEE6185715.1"/>
    <property type="molecule type" value="Genomic_DNA"/>
</dbReference>